<proteinExistence type="predicted"/>
<organism evidence="6 7">
    <name type="scientific">Apostasia shenzhenica</name>
    <dbReference type="NCBI Taxonomy" id="1088818"/>
    <lineage>
        <taxon>Eukaryota</taxon>
        <taxon>Viridiplantae</taxon>
        <taxon>Streptophyta</taxon>
        <taxon>Embryophyta</taxon>
        <taxon>Tracheophyta</taxon>
        <taxon>Spermatophyta</taxon>
        <taxon>Magnoliopsida</taxon>
        <taxon>Liliopsida</taxon>
        <taxon>Asparagales</taxon>
        <taxon>Orchidaceae</taxon>
        <taxon>Apostasioideae</taxon>
        <taxon>Apostasia</taxon>
    </lineage>
</organism>
<dbReference type="PROSITE" id="PS50138">
    <property type="entry name" value="BRCA2_REPEAT"/>
    <property type="match status" value="2"/>
</dbReference>
<dbReference type="Gene3D" id="2.40.50.140">
    <property type="entry name" value="Nucleic acid-binding proteins"/>
    <property type="match status" value="3"/>
</dbReference>
<dbReference type="GO" id="GO:0000724">
    <property type="term" value="P:double-strand break repair via homologous recombination"/>
    <property type="evidence" value="ECO:0007669"/>
    <property type="project" value="InterPro"/>
</dbReference>
<dbReference type="Proteomes" id="UP000236161">
    <property type="component" value="Unassembled WGS sequence"/>
</dbReference>
<dbReference type="GO" id="GO:0006355">
    <property type="term" value="P:regulation of DNA-templated transcription"/>
    <property type="evidence" value="ECO:0007669"/>
    <property type="project" value="TreeGrafter"/>
</dbReference>
<dbReference type="SUPFAM" id="SSF81878">
    <property type="entry name" value="BRCA2 tower domain"/>
    <property type="match status" value="1"/>
</dbReference>
<reference evidence="6 7" key="1">
    <citation type="journal article" date="2017" name="Nature">
        <title>The Apostasia genome and the evolution of orchids.</title>
        <authorList>
            <person name="Zhang G.Q."/>
            <person name="Liu K.W."/>
            <person name="Li Z."/>
            <person name="Lohaus R."/>
            <person name="Hsiao Y.Y."/>
            <person name="Niu S.C."/>
            <person name="Wang J.Y."/>
            <person name="Lin Y.C."/>
            <person name="Xu Q."/>
            <person name="Chen L.J."/>
            <person name="Yoshida K."/>
            <person name="Fujiwara S."/>
            <person name="Wang Z.W."/>
            <person name="Zhang Y.Q."/>
            <person name="Mitsuda N."/>
            <person name="Wang M."/>
            <person name="Liu G.H."/>
            <person name="Pecoraro L."/>
            <person name="Huang H.X."/>
            <person name="Xiao X.J."/>
            <person name="Lin M."/>
            <person name="Wu X.Y."/>
            <person name="Wu W.L."/>
            <person name="Chen Y.Y."/>
            <person name="Chang S.B."/>
            <person name="Sakamoto S."/>
            <person name="Ohme-Takagi M."/>
            <person name="Yagi M."/>
            <person name="Zeng S.J."/>
            <person name="Shen C.Y."/>
            <person name="Yeh C.M."/>
            <person name="Luo Y.B."/>
            <person name="Tsai W.C."/>
            <person name="Van de Peer Y."/>
            <person name="Liu Z.J."/>
        </authorList>
    </citation>
    <scope>NUCLEOTIDE SEQUENCE [LARGE SCALE GENOMIC DNA]</scope>
    <source>
        <strain evidence="7">cv. Shenzhen</strain>
        <tissue evidence="6">Stem</tissue>
    </source>
</reference>
<evidence type="ECO:0000256" key="4">
    <source>
        <dbReference type="SAM" id="MobiDB-lite"/>
    </source>
</evidence>
<dbReference type="OrthoDB" id="21095at2759"/>
<dbReference type="PANTHER" id="PTHR11289">
    <property type="entry name" value="BREAST CANCER TYPE 2 SUSCEPTIBILITY PROTEIN BRCA2"/>
    <property type="match status" value="1"/>
</dbReference>
<evidence type="ECO:0000256" key="3">
    <source>
        <dbReference type="ARBA" id="ARBA00023204"/>
    </source>
</evidence>
<dbReference type="Pfam" id="PF09103">
    <property type="entry name" value="BRCA-2_OB1"/>
    <property type="match status" value="1"/>
</dbReference>
<dbReference type="InterPro" id="IPR015187">
    <property type="entry name" value="BRCA2_OB_1"/>
</dbReference>
<dbReference type="STRING" id="1088818.A0A2I0BGF6"/>
<dbReference type="EMBL" id="KZ451885">
    <property type="protein sequence ID" value="PKA66890.1"/>
    <property type="molecule type" value="Genomic_DNA"/>
</dbReference>
<dbReference type="AlphaFoldDB" id="A0A2I0BGF6"/>
<keyword evidence="3" id="KW-0234">DNA repair</keyword>
<dbReference type="InterPro" id="IPR015525">
    <property type="entry name" value="BRCA2"/>
</dbReference>
<protein>
    <recommendedName>
        <fullName evidence="5">BRCA2 OB1 domain-containing protein</fullName>
    </recommendedName>
</protein>
<dbReference type="PANTHER" id="PTHR11289:SF0">
    <property type="entry name" value="BREAST CANCER TYPE 2 SUSCEPTIBILITY PROTEIN"/>
    <property type="match status" value="1"/>
</dbReference>
<dbReference type="Pfam" id="PF00634">
    <property type="entry name" value="BRCA2"/>
    <property type="match status" value="2"/>
</dbReference>
<name>A0A2I0BGF6_9ASPA</name>
<evidence type="ECO:0000259" key="5">
    <source>
        <dbReference type="Pfam" id="PF09103"/>
    </source>
</evidence>
<dbReference type="InterPro" id="IPR002093">
    <property type="entry name" value="BRCA2_repeat"/>
</dbReference>
<dbReference type="SUPFAM" id="SSF50249">
    <property type="entry name" value="Nucleic acid-binding proteins"/>
    <property type="match status" value="3"/>
</dbReference>
<feature type="compositionally biased region" description="Polar residues" evidence="4">
    <location>
        <begin position="26"/>
        <end position="35"/>
    </location>
</feature>
<evidence type="ECO:0000256" key="2">
    <source>
        <dbReference type="ARBA" id="ARBA00022763"/>
    </source>
</evidence>
<gene>
    <name evidence="6" type="ORF">AXF42_Ash003547</name>
</gene>
<evidence type="ECO:0000313" key="6">
    <source>
        <dbReference type="EMBL" id="PKA66890.1"/>
    </source>
</evidence>
<evidence type="ECO:0000313" key="7">
    <source>
        <dbReference type="Proteomes" id="UP000236161"/>
    </source>
</evidence>
<keyword evidence="7" id="KW-1185">Reference proteome</keyword>
<feature type="domain" description="BRCA2 OB1" evidence="5">
    <location>
        <begin position="589"/>
        <end position="701"/>
    </location>
</feature>
<evidence type="ECO:0000256" key="1">
    <source>
        <dbReference type="ARBA" id="ARBA00022737"/>
    </source>
</evidence>
<dbReference type="InterPro" id="IPR012340">
    <property type="entry name" value="NA-bd_OB-fold"/>
</dbReference>
<keyword evidence="1" id="KW-0677">Repeat</keyword>
<sequence>MQASSAPPTWRILPTNGGHFRWVFSGGSNDASSQVEPPEALASEAAKDASSRLPSMEDIIRGEQSSFFSVEGSFLDPYDAAPPKHLGVRGGDVGGSAMFTTGSGRSVSVRQSSIQKARSILEGENITDKESAMGSDCFSTFHTGSGKSVQVRPSSLAKAASLFEGTIGKEGRCSSAYVVEAFRIASTMVQLKNITTIGLLFYYQEGSFSFASCHLQSIMSFSLVELLLIVTLEIVVSPSIFNQDLGRLQISHSLSNAASILVLEDNSEHSPLKCFKQLRHQIDINMLSNCENISKEILIYKNDSIGRTVNEENIQGNPHACLKDICSTGKQVSKDSLSGQHMHEAQYTTSTFPPVKFHTAGGRSISFSSDALKYAKSLLNDLDSKANYGNAETDEKNYEKPSFHGKDFSFDIFDEHSCMNRNIPVTTSGSSLQDVHRSKKSNSCSQNSMHRNFLSLHAHEACFKMILECRVAGGPLVDISNHIGSTFANKNLLTGEKKRPGVGSYSSSFKKPRSFRFNAPLNNVNSIVAATDSVRYMTADSAGAYRFHDDYSCSTLGLEAFQDMLITSGASLVNANIEYEREFNYGHRSAVKRIFDGDTSPSSMMILCVSAIRSHSGSITDKVLEDRKNLHDGESNRTGKIELTDGWYSVEAILDVYLTKQLLAGKLFIGQKLRVSSSVSLLVHINGTYRAHWANSLGFCKGIGAPLAFRCIKGGGGKVPRTLVGITRIYPILYKERRNDIAEAIISEQQDAPIKVNDDEEGAMILKILESSAEPEVVMAEMSSEQLVSFSTYQAKQEGLRQAYLHKKIEKAFEDAGLGSRDVTPFMKIRVMGLTSIGSSSSRRPKEGLITIWNPTEKHKLDLVEGQIYSVSGLVPLCGGSDILYLHSRGPSSSFKLLPAADVKKFEPFFIPRKSVQLSNLGAVPLASEFDVAAVVIHVGEAYTSGCHRKQWIFLTDGTGCNSSILTEEQDNCLLAISFRLAIFGNDPLAPFSHCLTGNTVSFYNLIKRTRDQINRLWVAEATENSTYSLCCNISNGSHLKQAAESTLKWARTYSLQEIQRLKERVSCIIDGGSI</sequence>
<feature type="region of interest" description="Disordered" evidence="4">
    <location>
        <begin position="24"/>
        <end position="54"/>
    </location>
</feature>
<accession>A0A2I0BGF6</accession>
<keyword evidence="2" id="KW-0227">DNA damage</keyword>